<evidence type="ECO:0000313" key="1">
    <source>
        <dbReference type="Proteomes" id="UP000887576"/>
    </source>
</evidence>
<evidence type="ECO:0000313" key="2">
    <source>
        <dbReference type="WBParaSite" id="JU765_v2.g4228.t2"/>
    </source>
</evidence>
<dbReference type="WBParaSite" id="JU765_v2.g4228.t2">
    <property type="protein sequence ID" value="JU765_v2.g4228.t2"/>
    <property type="gene ID" value="JU765_v2.g4228"/>
</dbReference>
<reference evidence="2" key="1">
    <citation type="submission" date="2022-11" db="UniProtKB">
        <authorList>
            <consortium name="WormBaseParasite"/>
        </authorList>
    </citation>
    <scope>IDENTIFICATION</scope>
</reference>
<proteinExistence type="predicted"/>
<sequence length="719" mass="81859">MLFEWLPSNHDNESPAFDEPVFLGFNFSFRNLGPSKTSIVLLSFLFPESVVLLRSTFRFKLKQLKHNFSDQSLLFDPEVKQDVVFACEKTSSENCLAAIPPYSPFCTTPKNVSTSLVEKRGWEALIQLKLDDLPLDYPITPHPQLQYAVLYGPCSVQLQTFGYKLAVQQRKDRCQLLLDPIWKKSICATPFENCRSTRVIQIPQIYSSAKYGVLICSFHKHVEFPHNRTMLQQLALAQVVELPVNLMQNTSNELKHDGEMRTFLAYGSILLILFGLLLITLIQKRRQRKPLAANMLQFLKADEWELEESDVVIHFVHKIGNGSTAEVYRGKLSKDFKTPANGPVVLNSEFLVAVKILKKNATEYQKSEFSSEMEINKIIGRHDRIVNLIGVMQLRRPPLIVFEYCPNGDLRRFLHKSRQYIWELQSKGYFLSEMDDVHAIPQVNEEFIFTLKRLVRLAIQICLGMEFLASRELIHADLATRNVFLTAKNSIKIGDFGMSRKVSDTSKLRSNAVLTDNRARWAAPEILQQDFQCLASDAWSFGVVLYELITLGAIPYHQVCNSSDLIKLLNDGERIKQARYCSDELYLTMKSCWAAAPEDRPNFSDLTSHLTEFYDSVDAKDNKANFYVMPDPDRSLYTLPLTKKDSPPNFIISQTQSTFGFGDSNPTTPKPSTSQFSFRGLNKHLGARNVPSNDVSAPKSGSETKVELIQETERLLGFS</sequence>
<dbReference type="Proteomes" id="UP000887576">
    <property type="component" value="Unplaced"/>
</dbReference>
<protein>
    <submittedName>
        <fullName evidence="2">Protein kinase domain-containing protein</fullName>
    </submittedName>
</protein>
<name>A0AC34R7Q4_9BILA</name>
<organism evidence="1 2">
    <name type="scientific">Panagrolaimus sp. JU765</name>
    <dbReference type="NCBI Taxonomy" id="591449"/>
    <lineage>
        <taxon>Eukaryota</taxon>
        <taxon>Metazoa</taxon>
        <taxon>Ecdysozoa</taxon>
        <taxon>Nematoda</taxon>
        <taxon>Chromadorea</taxon>
        <taxon>Rhabditida</taxon>
        <taxon>Tylenchina</taxon>
        <taxon>Panagrolaimomorpha</taxon>
        <taxon>Panagrolaimoidea</taxon>
        <taxon>Panagrolaimidae</taxon>
        <taxon>Panagrolaimus</taxon>
    </lineage>
</organism>
<accession>A0AC34R7Q4</accession>